<evidence type="ECO:0000256" key="5">
    <source>
        <dbReference type="ARBA" id="ARBA00022679"/>
    </source>
</evidence>
<evidence type="ECO:0000256" key="6">
    <source>
        <dbReference type="ARBA" id="ARBA00023242"/>
    </source>
</evidence>
<protein>
    <submittedName>
        <fullName evidence="7">Calmodulin-lysine N-methyltransferase</fullName>
    </submittedName>
</protein>
<accession>A0A3B4V6U4</accession>
<dbReference type="InterPro" id="IPR025800">
    <property type="entry name" value="CaM-Lys-N-MeTrfase"/>
</dbReference>
<evidence type="ECO:0000256" key="2">
    <source>
        <dbReference type="ARBA" id="ARBA00004496"/>
    </source>
</evidence>
<dbReference type="GO" id="GO:0005737">
    <property type="term" value="C:cytoplasm"/>
    <property type="evidence" value="ECO:0007669"/>
    <property type="project" value="UniProtKB-SubCell"/>
</dbReference>
<dbReference type="PANTHER" id="PTHR13539:SF3">
    <property type="entry name" value="CALMODULIN-LYSINE N-METHYLTRANSFERASE"/>
    <property type="match status" value="1"/>
</dbReference>
<dbReference type="Proteomes" id="UP000261420">
    <property type="component" value="Unplaced"/>
</dbReference>
<evidence type="ECO:0000313" key="8">
    <source>
        <dbReference type="Proteomes" id="UP000261420"/>
    </source>
</evidence>
<dbReference type="GO" id="GO:0005634">
    <property type="term" value="C:nucleus"/>
    <property type="evidence" value="ECO:0007669"/>
    <property type="project" value="UniProtKB-SubCell"/>
</dbReference>
<dbReference type="PANTHER" id="PTHR13539">
    <property type="entry name" value="CALMODULIN-LYSINE N-METHYLTRANSFERASE"/>
    <property type="match status" value="1"/>
</dbReference>
<keyword evidence="4" id="KW-0489">Methyltransferase</keyword>
<name>A0A3B4V6U4_SERDU</name>
<organism evidence="7 8">
    <name type="scientific">Seriola dumerili</name>
    <name type="common">Greater amberjack</name>
    <name type="synonym">Caranx dumerili</name>
    <dbReference type="NCBI Taxonomy" id="41447"/>
    <lineage>
        <taxon>Eukaryota</taxon>
        <taxon>Metazoa</taxon>
        <taxon>Chordata</taxon>
        <taxon>Craniata</taxon>
        <taxon>Vertebrata</taxon>
        <taxon>Euteleostomi</taxon>
        <taxon>Actinopterygii</taxon>
        <taxon>Neopterygii</taxon>
        <taxon>Teleostei</taxon>
        <taxon>Neoteleostei</taxon>
        <taxon>Acanthomorphata</taxon>
        <taxon>Carangaria</taxon>
        <taxon>Carangiformes</taxon>
        <taxon>Carangidae</taxon>
        <taxon>Seriola</taxon>
    </lineage>
</organism>
<keyword evidence="5" id="KW-0808">Transferase</keyword>
<dbReference type="GO" id="GO:0018025">
    <property type="term" value="F:calmodulin-lysine N-methyltransferase activity"/>
    <property type="evidence" value="ECO:0007669"/>
    <property type="project" value="InterPro"/>
</dbReference>
<dbReference type="InterPro" id="IPR029063">
    <property type="entry name" value="SAM-dependent_MTases_sf"/>
</dbReference>
<dbReference type="Gene3D" id="3.40.50.150">
    <property type="entry name" value="Vaccinia Virus protein VP39"/>
    <property type="match status" value="1"/>
</dbReference>
<reference evidence="7" key="1">
    <citation type="submission" date="2025-08" db="UniProtKB">
        <authorList>
            <consortium name="Ensembl"/>
        </authorList>
    </citation>
    <scope>IDENTIFICATION</scope>
</reference>
<keyword evidence="6" id="KW-0539">Nucleus</keyword>
<evidence type="ECO:0000256" key="4">
    <source>
        <dbReference type="ARBA" id="ARBA00022603"/>
    </source>
</evidence>
<comment type="subcellular location">
    <subcellularLocation>
        <location evidence="2">Cytoplasm</location>
    </subcellularLocation>
    <subcellularLocation>
        <location evidence="1">Nucleus</location>
    </subcellularLocation>
</comment>
<dbReference type="STRING" id="41447.ENSSDUP00000026466"/>
<proteinExistence type="predicted"/>
<keyword evidence="8" id="KW-1185">Reference proteome</keyword>
<dbReference type="Ensembl" id="ENSSDUT00000026938.1">
    <property type="protein sequence ID" value="ENSSDUP00000026466.1"/>
    <property type="gene ID" value="ENSSDUG00000019190.1"/>
</dbReference>
<dbReference type="GO" id="GO:0032259">
    <property type="term" value="P:methylation"/>
    <property type="evidence" value="ECO:0007669"/>
    <property type="project" value="UniProtKB-KW"/>
</dbReference>
<evidence type="ECO:0000256" key="1">
    <source>
        <dbReference type="ARBA" id="ARBA00004123"/>
    </source>
</evidence>
<evidence type="ECO:0000313" key="7">
    <source>
        <dbReference type="Ensembl" id="ENSSDUP00000026466.1"/>
    </source>
</evidence>
<sequence length="301" mass="34084">NLKQDLPLSNQVCWRTCGMLPSISCRNTSASPCTSQVLRQKQVDNPEVKQASVRRFATFDLFSRKRLVTQDPSDTSDDQWVEYRSVYFPEYSALLRYVHLNGNKALVSWCFWFCSFVLCCFISLSLSCLSVSQVAICADVKEVLLSDGNEKSIQSILSSSSLLLFLSISLSLVVRWDCEPDISALEGHFDIVMCADCLWLSFYRPGLVHGAFTEDYPTTIVLTLLSCSTQGMALVFAPLRGETLRLFCQLAQQAGLCVSQHQQYDAQVWDVHLKAKCSLNQYYKLLFIFSLWIQSVRFSCC</sequence>
<dbReference type="GeneTree" id="ENSGT00390000002168"/>
<evidence type="ECO:0000256" key="3">
    <source>
        <dbReference type="ARBA" id="ARBA00022490"/>
    </source>
</evidence>
<dbReference type="OMA" id="CEPDISA"/>
<dbReference type="AlphaFoldDB" id="A0A3B4V6U4"/>
<keyword evidence="3" id="KW-0963">Cytoplasm</keyword>
<reference evidence="7" key="2">
    <citation type="submission" date="2025-09" db="UniProtKB">
        <authorList>
            <consortium name="Ensembl"/>
        </authorList>
    </citation>
    <scope>IDENTIFICATION</scope>
</reference>